<evidence type="ECO:0000259" key="6">
    <source>
        <dbReference type="PROSITE" id="PS51999"/>
    </source>
</evidence>
<evidence type="ECO:0000256" key="3">
    <source>
        <dbReference type="ARBA" id="ARBA00022833"/>
    </source>
</evidence>
<keyword evidence="8" id="KW-1185">Reference proteome</keyword>
<evidence type="ECO:0000256" key="1">
    <source>
        <dbReference type="ARBA" id="ARBA00022723"/>
    </source>
</evidence>
<sequence>MSVIMGPFQPKYTDPPLCFCHKPAACSTSINFGTIFECHYVHEPSKCSSRAKAKAQRQMSNIRIEREIDSIVDTLRELSHEDSVSFSDCSYTPHSENDSQPKICGFHIHKKAWDSFFFGKMPPYRYNDNFEHKELKLCPYFNFTFCVYFRLSNPFAKQYHITPTCFCGQNVTINRTYREGKNYRRYGFGCPNYKRYHSREKCTWFLWAEDLRFERPLENIHATYPPDKQRSLSPSPEILEPMEVVKTSSSSTSSDTDCLIDITTPGHMPDPHSVDKPGNGTDVMSKLPGPGEPYRSSSEFHALEMETEFLHSANKRLHQVIHESRRENMILSKRVSELELCVKESRGQPMLVECRVCYERLVTHAIVPCFHLALCEGCANTIAECCICRVKKVGIQRIYMA</sequence>
<evidence type="ECO:0000256" key="4">
    <source>
        <dbReference type="PROSITE-ProRule" id="PRU00175"/>
    </source>
</evidence>
<dbReference type="Proteomes" id="UP000193498">
    <property type="component" value="Unassembled WGS sequence"/>
</dbReference>
<dbReference type="Gene3D" id="3.30.40.10">
    <property type="entry name" value="Zinc/RING finger domain, C3HC4 (zinc finger)"/>
    <property type="match status" value="1"/>
</dbReference>
<evidence type="ECO:0000256" key="2">
    <source>
        <dbReference type="ARBA" id="ARBA00022771"/>
    </source>
</evidence>
<protein>
    <submittedName>
        <fullName evidence="7">Uncharacterized protein</fullName>
    </submittedName>
</protein>
<dbReference type="OrthoDB" id="1711136at2759"/>
<dbReference type="EMBL" id="MCFE01000594">
    <property type="protein sequence ID" value="ORX85219.1"/>
    <property type="molecule type" value="Genomic_DNA"/>
</dbReference>
<proteinExistence type="predicted"/>
<feature type="domain" description="RING-type" evidence="5">
    <location>
        <begin position="354"/>
        <end position="389"/>
    </location>
</feature>
<name>A0A1Y1XHI8_9FUNG</name>
<dbReference type="InParanoid" id="A0A1Y1XHI8"/>
<reference evidence="7 8" key="1">
    <citation type="submission" date="2016-07" db="EMBL/GenBank/DDBJ databases">
        <title>Pervasive Adenine N6-methylation of Active Genes in Fungi.</title>
        <authorList>
            <consortium name="DOE Joint Genome Institute"/>
            <person name="Mondo S.J."/>
            <person name="Dannebaum R.O."/>
            <person name="Kuo R.C."/>
            <person name="Labutti K."/>
            <person name="Haridas S."/>
            <person name="Kuo A."/>
            <person name="Salamov A."/>
            <person name="Ahrendt S.R."/>
            <person name="Lipzen A."/>
            <person name="Sullivan W."/>
            <person name="Andreopoulos W.B."/>
            <person name="Clum A."/>
            <person name="Lindquist E."/>
            <person name="Daum C."/>
            <person name="Ramamoorthy G.K."/>
            <person name="Gryganskyi A."/>
            <person name="Culley D."/>
            <person name="Magnuson J.K."/>
            <person name="James T.Y."/>
            <person name="O'Malley M.A."/>
            <person name="Stajich J.E."/>
            <person name="Spatafora J.W."/>
            <person name="Visel A."/>
            <person name="Grigoriev I.V."/>
        </authorList>
    </citation>
    <scope>NUCLEOTIDE SEQUENCE [LARGE SCALE GENOMIC DNA]</scope>
    <source>
        <strain evidence="7 8">CBS 931.73</strain>
    </source>
</reference>
<organism evidence="7 8">
    <name type="scientific">Basidiobolus meristosporus CBS 931.73</name>
    <dbReference type="NCBI Taxonomy" id="1314790"/>
    <lineage>
        <taxon>Eukaryota</taxon>
        <taxon>Fungi</taxon>
        <taxon>Fungi incertae sedis</taxon>
        <taxon>Zoopagomycota</taxon>
        <taxon>Entomophthoromycotina</taxon>
        <taxon>Basidiobolomycetes</taxon>
        <taxon>Basidiobolales</taxon>
        <taxon>Basidiobolaceae</taxon>
        <taxon>Basidiobolus</taxon>
    </lineage>
</organism>
<dbReference type="InterPro" id="IPR013083">
    <property type="entry name" value="Znf_RING/FYVE/PHD"/>
</dbReference>
<accession>A0A1Y1XHI8</accession>
<dbReference type="Pfam" id="PF13920">
    <property type="entry name" value="zf-C3HC4_3"/>
    <property type="match status" value="1"/>
</dbReference>
<dbReference type="AlphaFoldDB" id="A0A1Y1XHI8"/>
<evidence type="ECO:0000259" key="5">
    <source>
        <dbReference type="PROSITE" id="PS50089"/>
    </source>
</evidence>
<dbReference type="PROSITE" id="PS50089">
    <property type="entry name" value="ZF_RING_2"/>
    <property type="match status" value="1"/>
</dbReference>
<dbReference type="PROSITE" id="PS51999">
    <property type="entry name" value="ZF_GRF"/>
    <property type="match status" value="1"/>
</dbReference>
<evidence type="ECO:0000313" key="7">
    <source>
        <dbReference type="EMBL" id="ORX85219.1"/>
    </source>
</evidence>
<dbReference type="STRING" id="1314790.A0A1Y1XHI8"/>
<gene>
    <name evidence="7" type="ORF">K493DRAFT_341818</name>
</gene>
<feature type="domain" description="GRF-type" evidence="6">
    <location>
        <begin position="165"/>
        <end position="211"/>
    </location>
</feature>
<evidence type="ECO:0000313" key="8">
    <source>
        <dbReference type="Proteomes" id="UP000193498"/>
    </source>
</evidence>
<keyword evidence="3" id="KW-0862">Zinc</keyword>
<dbReference type="InterPro" id="IPR001841">
    <property type="entry name" value="Znf_RING"/>
</dbReference>
<keyword evidence="1" id="KW-0479">Metal-binding</keyword>
<keyword evidence="2 4" id="KW-0863">Zinc-finger</keyword>
<dbReference type="GO" id="GO:0008270">
    <property type="term" value="F:zinc ion binding"/>
    <property type="evidence" value="ECO:0007669"/>
    <property type="project" value="UniProtKB-KW"/>
</dbReference>
<comment type="caution">
    <text evidence="7">The sequence shown here is derived from an EMBL/GenBank/DDBJ whole genome shotgun (WGS) entry which is preliminary data.</text>
</comment>
<dbReference type="InterPro" id="IPR010666">
    <property type="entry name" value="Znf_GRF"/>
</dbReference>